<name>A0A4V1L3P4_9BRAD</name>
<dbReference type="GO" id="GO:0016758">
    <property type="term" value="F:hexosyltransferase activity"/>
    <property type="evidence" value="ECO:0007669"/>
    <property type="project" value="InterPro"/>
</dbReference>
<feature type="transmembrane region" description="Helical" evidence="8">
    <location>
        <begin position="151"/>
        <end position="168"/>
    </location>
</feature>
<feature type="transmembrane region" description="Helical" evidence="8">
    <location>
        <begin position="20"/>
        <end position="39"/>
    </location>
</feature>
<evidence type="ECO:0000256" key="7">
    <source>
        <dbReference type="ARBA" id="ARBA00024033"/>
    </source>
</evidence>
<keyword evidence="3" id="KW-0808">Transferase</keyword>
<feature type="transmembrane region" description="Helical" evidence="8">
    <location>
        <begin position="403"/>
        <end position="422"/>
    </location>
</feature>
<evidence type="ECO:0000256" key="4">
    <source>
        <dbReference type="ARBA" id="ARBA00022692"/>
    </source>
</evidence>
<dbReference type="AlphaFoldDB" id="A0A4V1L3P4"/>
<dbReference type="Proteomes" id="UP000290565">
    <property type="component" value="Unassembled WGS sequence"/>
</dbReference>
<feature type="transmembrane region" description="Helical" evidence="8">
    <location>
        <begin position="334"/>
        <end position="358"/>
    </location>
</feature>
<evidence type="ECO:0000256" key="2">
    <source>
        <dbReference type="ARBA" id="ARBA00022475"/>
    </source>
</evidence>
<dbReference type="InterPro" id="IPR018584">
    <property type="entry name" value="GT87"/>
</dbReference>
<keyword evidence="4 8" id="KW-0812">Transmembrane</keyword>
<organism evidence="9 10">
    <name type="scientific">Bradyrhizobium zhanjiangense</name>
    <dbReference type="NCBI Taxonomy" id="1325107"/>
    <lineage>
        <taxon>Bacteria</taxon>
        <taxon>Pseudomonadati</taxon>
        <taxon>Pseudomonadota</taxon>
        <taxon>Alphaproteobacteria</taxon>
        <taxon>Hyphomicrobiales</taxon>
        <taxon>Nitrobacteraceae</taxon>
        <taxon>Bradyrhizobium</taxon>
    </lineage>
</organism>
<evidence type="ECO:0008006" key="11">
    <source>
        <dbReference type="Google" id="ProtNLM"/>
    </source>
</evidence>
<feature type="transmembrane region" description="Helical" evidence="8">
    <location>
        <begin position="97"/>
        <end position="117"/>
    </location>
</feature>
<comment type="caution">
    <text evidence="9">The sequence shown here is derived from an EMBL/GenBank/DDBJ whole genome shotgun (WGS) entry which is preliminary data.</text>
</comment>
<evidence type="ECO:0000313" key="10">
    <source>
        <dbReference type="Proteomes" id="UP000290565"/>
    </source>
</evidence>
<comment type="similarity">
    <text evidence="7">Belongs to the glycosyltransferase 87 family.</text>
</comment>
<proteinExistence type="inferred from homology"/>
<sequence length="442" mass="49383">MISTAPLAKPEAPRRLSLRAALDLLFLFCCLLLTADVLIPEIFGHGKTKDYGLWYWAGQQVLQGRPLYPGDISDYFEFIYPPLPAVLLAIPSWFGKIPLYVVLSILNAVAWWCTGTFSQVMAGSDRRAGPWLEALPAFVTVTFVFDMFDLGQPNLVLLAMMLYGFWSLRHQRPWLAGFMFALATAIKVFPIAVLPYLIWRRKWAAVVATVAFIGILLYVVPAPIRGFERNAAELATWYQAMVGSSSEKGFGQRGEQNWSWVNQSLIAVTHRLVRPINYNLEDPNKPPRTMNVIDVDYRTANWIVLALSALLGLGFIAIMPRQAQRTARSDAEELGILFCLMTIASPLARQYYFMWLFFPMTVLMHRAAFDARANVRLGTWLALGAAGILMLLSLPWFPNVIQAWGNNLVATAILAGSLAWHIRRPPVATGPEAAPALKAQTP</sequence>
<dbReference type="GO" id="GO:0005886">
    <property type="term" value="C:plasma membrane"/>
    <property type="evidence" value="ECO:0007669"/>
    <property type="project" value="UniProtKB-SubCell"/>
</dbReference>
<keyword evidence="5 8" id="KW-1133">Transmembrane helix</keyword>
<protein>
    <recommendedName>
        <fullName evidence="11">DUF2029 domain-containing protein</fullName>
    </recommendedName>
</protein>
<evidence type="ECO:0000256" key="3">
    <source>
        <dbReference type="ARBA" id="ARBA00022679"/>
    </source>
</evidence>
<feature type="transmembrane region" description="Helical" evidence="8">
    <location>
        <begin position="300"/>
        <end position="319"/>
    </location>
</feature>
<feature type="transmembrane region" description="Helical" evidence="8">
    <location>
        <begin position="175"/>
        <end position="197"/>
    </location>
</feature>
<reference evidence="9 10" key="1">
    <citation type="submission" date="2015-04" db="EMBL/GenBank/DDBJ databases">
        <title>Comparative genomics of rhizobia nodulating Arachis hypogaea in China.</title>
        <authorList>
            <person name="Li Y."/>
        </authorList>
    </citation>
    <scope>NUCLEOTIDE SEQUENCE [LARGE SCALE GENOMIC DNA]</scope>
    <source>
        <strain evidence="9 10">CCBAU 51787</strain>
    </source>
</reference>
<comment type="subcellular location">
    <subcellularLocation>
        <location evidence="1">Cell membrane</location>
        <topology evidence="1">Multi-pass membrane protein</topology>
    </subcellularLocation>
</comment>
<evidence type="ECO:0000256" key="6">
    <source>
        <dbReference type="ARBA" id="ARBA00023136"/>
    </source>
</evidence>
<keyword evidence="2" id="KW-1003">Cell membrane</keyword>
<gene>
    <name evidence="9" type="ORF">XH94_21710</name>
</gene>
<dbReference type="RefSeq" id="WP_164939511.1">
    <property type="nucleotide sequence ID" value="NZ_LBJM01000058.1"/>
</dbReference>
<evidence type="ECO:0000256" key="8">
    <source>
        <dbReference type="SAM" id="Phobius"/>
    </source>
</evidence>
<evidence type="ECO:0000313" key="9">
    <source>
        <dbReference type="EMBL" id="RXH38684.1"/>
    </source>
</evidence>
<accession>A0A4V1L3P4</accession>
<feature type="transmembrane region" description="Helical" evidence="8">
    <location>
        <begin position="203"/>
        <end position="220"/>
    </location>
</feature>
<dbReference type="EMBL" id="LBJM01000058">
    <property type="protein sequence ID" value="RXH38684.1"/>
    <property type="molecule type" value="Genomic_DNA"/>
</dbReference>
<evidence type="ECO:0000256" key="1">
    <source>
        <dbReference type="ARBA" id="ARBA00004651"/>
    </source>
</evidence>
<keyword evidence="6 8" id="KW-0472">Membrane</keyword>
<dbReference type="Pfam" id="PF09594">
    <property type="entry name" value="GT87"/>
    <property type="match status" value="1"/>
</dbReference>
<feature type="transmembrane region" description="Helical" evidence="8">
    <location>
        <begin position="379"/>
        <end position="397"/>
    </location>
</feature>
<evidence type="ECO:0000256" key="5">
    <source>
        <dbReference type="ARBA" id="ARBA00022989"/>
    </source>
</evidence>